<proteinExistence type="predicted"/>
<evidence type="ECO:0000313" key="2">
    <source>
        <dbReference type="EMBL" id="GAA4311510.1"/>
    </source>
</evidence>
<comment type="caution">
    <text evidence="2">The sequence shown here is derived from an EMBL/GenBank/DDBJ whole genome shotgun (WGS) entry which is preliminary data.</text>
</comment>
<dbReference type="InterPro" id="IPR050177">
    <property type="entry name" value="Lipid_A_modif_metabolic_enz"/>
</dbReference>
<organism evidence="2 3">
    <name type="scientific">Compostibacter hankyongensis</name>
    <dbReference type="NCBI Taxonomy" id="1007089"/>
    <lineage>
        <taxon>Bacteria</taxon>
        <taxon>Pseudomonadati</taxon>
        <taxon>Bacteroidota</taxon>
        <taxon>Chitinophagia</taxon>
        <taxon>Chitinophagales</taxon>
        <taxon>Chitinophagaceae</taxon>
        <taxon>Compostibacter</taxon>
    </lineage>
</organism>
<reference evidence="3" key="1">
    <citation type="journal article" date="2019" name="Int. J. Syst. Evol. Microbiol.">
        <title>The Global Catalogue of Microorganisms (GCM) 10K type strain sequencing project: providing services to taxonomists for standard genome sequencing and annotation.</title>
        <authorList>
            <consortium name="The Broad Institute Genomics Platform"/>
            <consortium name="The Broad Institute Genome Sequencing Center for Infectious Disease"/>
            <person name="Wu L."/>
            <person name="Ma J."/>
        </authorList>
    </citation>
    <scope>NUCLEOTIDE SEQUENCE [LARGE SCALE GENOMIC DNA]</scope>
    <source>
        <strain evidence="3">JCM 17664</strain>
    </source>
</reference>
<dbReference type="Pfam" id="PF01370">
    <property type="entry name" value="Epimerase"/>
    <property type="match status" value="1"/>
</dbReference>
<gene>
    <name evidence="2" type="ORF">GCM10023143_20660</name>
</gene>
<dbReference type="InterPro" id="IPR001509">
    <property type="entry name" value="Epimerase_deHydtase"/>
</dbReference>
<dbReference type="Gene3D" id="3.40.50.720">
    <property type="entry name" value="NAD(P)-binding Rossmann-like Domain"/>
    <property type="match status" value="1"/>
</dbReference>
<dbReference type="RefSeq" id="WP_344978918.1">
    <property type="nucleotide sequence ID" value="NZ_BAABFN010000004.1"/>
</dbReference>
<sequence length="321" mass="36341">MKISIIGGSGFIGTNLISILSKDVTYQLINIDKAHSSPNANITQIADIRNKEQLAEKLQPADWCVLLAAEHRDDVTPSSLYYDVNVRGTGNVLDVMEERGTNKIIFTSSVAIYGLNKPNPDEDYPPAPFNDYGKSKWQAEEALRKWYFSDPDNRTLIILRPTVVFGPGNRGNVYNLLKQIISGRFLMIGDGRNRKSMAYVENITGFLKYCIDTDMSGYQVFNYVDKPDLNMNEFVNVTERSLGKKLSAVRIPYFIGYFGGVIFDILARITGKKFSISSIRVRKFCATTQYKSKFVTQCKYRAHYSLKQGLVKTIDSILREE</sequence>
<keyword evidence="3" id="KW-1185">Reference proteome</keyword>
<evidence type="ECO:0000313" key="3">
    <source>
        <dbReference type="Proteomes" id="UP001501207"/>
    </source>
</evidence>
<evidence type="ECO:0000259" key="1">
    <source>
        <dbReference type="Pfam" id="PF01370"/>
    </source>
</evidence>
<protein>
    <submittedName>
        <fullName evidence="2">N-acetyl-alpha-D-glucosaminyl-diphospho-ditrans, octacis-undecaprenol 4-epimerase</fullName>
    </submittedName>
</protein>
<dbReference type="InterPro" id="IPR036291">
    <property type="entry name" value="NAD(P)-bd_dom_sf"/>
</dbReference>
<feature type="domain" description="NAD-dependent epimerase/dehydratase" evidence="1">
    <location>
        <begin position="4"/>
        <end position="212"/>
    </location>
</feature>
<dbReference type="SUPFAM" id="SSF51735">
    <property type="entry name" value="NAD(P)-binding Rossmann-fold domains"/>
    <property type="match status" value="1"/>
</dbReference>
<dbReference type="EMBL" id="BAABFN010000004">
    <property type="protein sequence ID" value="GAA4311510.1"/>
    <property type="molecule type" value="Genomic_DNA"/>
</dbReference>
<dbReference type="PANTHER" id="PTHR43245">
    <property type="entry name" value="BIFUNCTIONAL POLYMYXIN RESISTANCE PROTEIN ARNA"/>
    <property type="match status" value="1"/>
</dbReference>
<name>A0ABP8FUZ8_9BACT</name>
<accession>A0ABP8FUZ8</accession>
<dbReference type="Proteomes" id="UP001501207">
    <property type="component" value="Unassembled WGS sequence"/>
</dbReference>